<reference evidence="1 2" key="1">
    <citation type="submission" date="2017-09" db="EMBL/GenBank/DDBJ databases">
        <title>Complete genome sequence of bacteriophage (DU_PP_V) infecting Pectobacterium spp.</title>
        <authorList>
            <person name="Park T.-H."/>
        </authorList>
    </citation>
    <scope>NUCLEOTIDE SEQUENCE [LARGE SCALE GENOMIC DNA]</scope>
</reference>
<accession>A0A2D2W734</accession>
<organism evidence="1 2">
    <name type="scientific">Pectobacterium phage DU_PP_V</name>
    <dbReference type="NCBI Taxonomy" id="2041492"/>
    <lineage>
        <taxon>Viruses</taxon>
        <taxon>Duplodnaviria</taxon>
        <taxon>Heunggongvirae</taxon>
        <taxon>Uroviricota</taxon>
        <taxon>Caudoviricetes</taxon>
        <taxon>Demerecviridae</taxon>
        <taxon>Mccorquodalevirinae</taxon>
        <taxon>Hongcheonvirus</taxon>
        <taxon>Hongcheonvirus DUPPV</taxon>
    </lineage>
</organism>
<dbReference type="EMBL" id="MF979564">
    <property type="protein sequence ID" value="ATS94111.1"/>
    <property type="molecule type" value="Genomic_DNA"/>
</dbReference>
<name>A0A2D2W734_9CAUD</name>
<protein>
    <submittedName>
        <fullName evidence="1">Iron ABC transporter substrate-binding protein</fullName>
    </submittedName>
</protein>
<dbReference type="Proteomes" id="UP000240663">
    <property type="component" value="Segment"/>
</dbReference>
<sequence>MEMNSIGSPLESLYRPSAIIDLRLIFSDKTLFSGRNNGSLVGFRPAKVLIIMASEGSVISSSFLLGMLSDWLFCVCVDNNISGKRALTEYVLDRVEFIGFNNHVSSELTRAVERWYSEHLGRLRESGMTIVSSREKGVDWVSTSSGVIKAPRKK</sequence>
<proteinExistence type="predicted"/>
<keyword evidence="2" id="KW-1185">Reference proteome</keyword>
<evidence type="ECO:0000313" key="1">
    <source>
        <dbReference type="EMBL" id="ATS94111.1"/>
    </source>
</evidence>
<gene>
    <name evidence="1" type="ORF">P13BB106kb_p127</name>
</gene>
<evidence type="ECO:0000313" key="2">
    <source>
        <dbReference type="Proteomes" id="UP000240663"/>
    </source>
</evidence>